<evidence type="ECO:0000313" key="2">
    <source>
        <dbReference type="Proteomes" id="UP000033956"/>
    </source>
</evidence>
<dbReference type="AlphaFoldDB" id="A0A0M2GXF1"/>
<protein>
    <submittedName>
        <fullName evidence="1">Uncharacterized protein</fullName>
    </submittedName>
</protein>
<gene>
    <name evidence="1" type="ORF">RS81_02695</name>
</gene>
<dbReference type="RefSeq" id="WP_045276605.1">
    <property type="nucleotide sequence ID" value="NZ_BAAAUP010000003.1"/>
</dbReference>
<dbReference type="PATRIC" id="fig|92835.4.peg.2733"/>
<accession>A0A0M2GXF1</accession>
<evidence type="ECO:0000313" key="1">
    <source>
        <dbReference type="EMBL" id="KJL38424.1"/>
    </source>
</evidence>
<keyword evidence="2" id="KW-1185">Reference proteome</keyword>
<dbReference type="Proteomes" id="UP000033956">
    <property type="component" value="Unassembled WGS sequence"/>
</dbReference>
<dbReference type="EMBL" id="JYIZ01000055">
    <property type="protein sequence ID" value="KJL38424.1"/>
    <property type="molecule type" value="Genomic_DNA"/>
</dbReference>
<comment type="caution">
    <text evidence="1">The sequence shown here is derived from an EMBL/GenBank/DDBJ whole genome shotgun (WGS) entry which is preliminary data.</text>
</comment>
<proteinExistence type="predicted"/>
<name>A0A0M2GXF1_9MICO</name>
<dbReference type="STRING" id="92835.RS81_02695"/>
<dbReference type="OrthoDB" id="5107273at2"/>
<sequence length="202" mass="22723">MTNPFAVVPRSDHGLHARDFIAAPHRRLPMVRVLLPMRDDADRAVRWSEYVTLEDELASLDWREVVERSATHRPRIRDLVSCRGVIDAQTTAALGDAVGDLELTALRWTGYEMSAKSEPTIRVFGNEFASADFRRGDVRPGERLPEFVWDAAGVFAWGTHLYPDSLIVAAEITRLRRIHADPRLDTITVRVDRDALPPSAGD</sequence>
<reference evidence="1 2" key="1">
    <citation type="submission" date="2015-02" db="EMBL/GenBank/DDBJ databases">
        <title>Draft genome sequences of ten Microbacterium spp. with emphasis on heavy metal contaminated environments.</title>
        <authorList>
            <person name="Corretto E."/>
        </authorList>
    </citation>
    <scope>NUCLEOTIDE SEQUENCE [LARGE SCALE GENOMIC DNA]</scope>
    <source>
        <strain evidence="1 2">DSM 12510</strain>
    </source>
</reference>
<organism evidence="1 2">
    <name type="scientific">Microbacterium terrae</name>
    <dbReference type="NCBI Taxonomy" id="69369"/>
    <lineage>
        <taxon>Bacteria</taxon>
        <taxon>Bacillati</taxon>
        <taxon>Actinomycetota</taxon>
        <taxon>Actinomycetes</taxon>
        <taxon>Micrococcales</taxon>
        <taxon>Microbacteriaceae</taxon>
        <taxon>Microbacterium</taxon>
    </lineage>
</organism>